<dbReference type="GO" id="GO:0019825">
    <property type="term" value="F:oxygen binding"/>
    <property type="evidence" value="ECO:0007669"/>
    <property type="project" value="InterPro"/>
</dbReference>
<comment type="caution">
    <text evidence="1">The sequence shown here is derived from an EMBL/GenBank/DDBJ whole genome shotgun (WGS) entry which is preliminary data.</text>
</comment>
<dbReference type="RefSeq" id="WP_188766227.1">
    <property type="nucleotide sequence ID" value="NZ_BMKK01000004.1"/>
</dbReference>
<keyword evidence="2" id="KW-1185">Reference proteome</keyword>
<reference evidence="1" key="1">
    <citation type="journal article" date="2014" name="Int. J. Syst. Evol. Microbiol.">
        <title>Complete genome sequence of Corynebacterium casei LMG S-19264T (=DSM 44701T), isolated from a smear-ripened cheese.</title>
        <authorList>
            <consortium name="US DOE Joint Genome Institute (JGI-PGF)"/>
            <person name="Walter F."/>
            <person name="Albersmeier A."/>
            <person name="Kalinowski J."/>
            <person name="Ruckert C."/>
        </authorList>
    </citation>
    <scope>NUCLEOTIDE SEQUENCE</scope>
    <source>
        <strain evidence="1">CGMCC 1.15958</strain>
    </source>
</reference>
<proteinExistence type="predicted"/>
<evidence type="ECO:0000313" key="2">
    <source>
        <dbReference type="Proteomes" id="UP000609064"/>
    </source>
</evidence>
<dbReference type="Gene3D" id="1.10.490.10">
    <property type="entry name" value="Globins"/>
    <property type="match status" value="1"/>
</dbReference>
<accession>A0A917DQ43</accession>
<reference evidence="1" key="2">
    <citation type="submission" date="2020-09" db="EMBL/GenBank/DDBJ databases">
        <authorList>
            <person name="Sun Q."/>
            <person name="Zhou Y."/>
        </authorList>
    </citation>
    <scope>NUCLEOTIDE SEQUENCE</scope>
    <source>
        <strain evidence="1">CGMCC 1.15958</strain>
    </source>
</reference>
<dbReference type="Proteomes" id="UP000609064">
    <property type="component" value="Unassembled WGS sequence"/>
</dbReference>
<dbReference type="AlphaFoldDB" id="A0A917DQ43"/>
<dbReference type="GO" id="GO:0020037">
    <property type="term" value="F:heme binding"/>
    <property type="evidence" value="ECO:0007669"/>
    <property type="project" value="InterPro"/>
</dbReference>
<dbReference type="InterPro" id="IPR009050">
    <property type="entry name" value="Globin-like_sf"/>
</dbReference>
<gene>
    <name evidence="1" type="ORF">GCM10011514_22980</name>
</gene>
<sequence length="125" mass="14836">MDDIQNRADIELLVNNFYERVHNEPNLAPVFEMPAEHWEMHITRVVNFWENWLFQTGSYNGGMMWVHLQANEKHPLTTERFEQWLALWFLTTDSLFAGEKADFVKSKALEIGQIMNAKMNHINQQ</sequence>
<dbReference type="InterPro" id="IPR012292">
    <property type="entry name" value="Globin/Proto"/>
</dbReference>
<name>A0A917DQ43_9BACT</name>
<dbReference type="EMBL" id="BMKK01000004">
    <property type="protein sequence ID" value="GGD58362.1"/>
    <property type="molecule type" value="Genomic_DNA"/>
</dbReference>
<protein>
    <recommendedName>
        <fullName evidence="3">Group III truncated hemoglobin</fullName>
    </recommendedName>
</protein>
<dbReference type="SUPFAM" id="SSF46458">
    <property type="entry name" value="Globin-like"/>
    <property type="match status" value="1"/>
</dbReference>
<evidence type="ECO:0000313" key="1">
    <source>
        <dbReference type="EMBL" id="GGD58362.1"/>
    </source>
</evidence>
<dbReference type="CDD" id="cd08916">
    <property type="entry name" value="TrHb3_P"/>
    <property type="match status" value="1"/>
</dbReference>
<evidence type="ECO:0008006" key="3">
    <source>
        <dbReference type="Google" id="ProtNLM"/>
    </source>
</evidence>
<organism evidence="1 2">
    <name type="scientific">Emticicia aquatilis</name>
    <dbReference type="NCBI Taxonomy" id="1537369"/>
    <lineage>
        <taxon>Bacteria</taxon>
        <taxon>Pseudomonadati</taxon>
        <taxon>Bacteroidota</taxon>
        <taxon>Cytophagia</taxon>
        <taxon>Cytophagales</taxon>
        <taxon>Leadbetterellaceae</taxon>
        <taxon>Emticicia</taxon>
    </lineage>
</organism>